<evidence type="ECO:0000256" key="3">
    <source>
        <dbReference type="ARBA" id="ARBA00022679"/>
    </source>
</evidence>
<dbReference type="EnsemblPlants" id="EMT03497">
    <property type="protein sequence ID" value="EMT03497"/>
    <property type="gene ID" value="F775_16910"/>
</dbReference>
<dbReference type="GO" id="GO:0000139">
    <property type="term" value="C:Golgi membrane"/>
    <property type="evidence" value="ECO:0007669"/>
    <property type="project" value="UniProtKB-SubCell"/>
</dbReference>
<dbReference type="InterPro" id="IPR005150">
    <property type="entry name" value="Cellulose_synth"/>
</dbReference>
<dbReference type="Gene3D" id="3.90.550.10">
    <property type="entry name" value="Spore Coat Polysaccharide Biosynthesis Protein SpsA, Chain A"/>
    <property type="match status" value="1"/>
</dbReference>
<evidence type="ECO:0000256" key="7">
    <source>
        <dbReference type="ARBA" id="ARBA00023136"/>
    </source>
</evidence>
<keyword evidence="4" id="KW-0812">Transmembrane</keyword>
<evidence type="ECO:0000256" key="5">
    <source>
        <dbReference type="ARBA" id="ARBA00022989"/>
    </source>
</evidence>
<dbReference type="Pfam" id="PF03552">
    <property type="entry name" value="Cellulose_synt"/>
    <property type="match status" value="2"/>
</dbReference>
<protein>
    <submittedName>
        <fullName evidence="11">Putative mixed-linked glucan synthase 8</fullName>
    </submittedName>
</protein>
<dbReference type="AlphaFoldDB" id="N1QRZ0"/>
<proteinExistence type="predicted"/>
<dbReference type="FunFam" id="3.90.550.10:FF:000027">
    <property type="entry name" value="Cellulose synthase-like protein D4"/>
    <property type="match status" value="1"/>
</dbReference>
<feature type="binding site" evidence="10">
    <location>
        <position position="300"/>
    </location>
    <ligand>
        <name>Mn(2+)</name>
        <dbReference type="ChEBI" id="CHEBI:29035"/>
    </ligand>
</feature>
<evidence type="ECO:0000256" key="2">
    <source>
        <dbReference type="ARBA" id="ARBA00022676"/>
    </source>
</evidence>
<reference evidence="11" key="1">
    <citation type="submission" date="2015-06" db="UniProtKB">
        <authorList>
            <consortium name="EnsemblPlants"/>
        </authorList>
    </citation>
    <scope>IDENTIFICATION</scope>
</reference>
<evidence type="ECO:0000313" key="11">
    <source>
        <dbReference type="EnsemblPlants" id="EMT03497"/>
    </source>
</evidence>
<keyword evidence="8" id="KW-0961">Cell wall biogenesis/degradation</keyword>
<accession>N1QRZ0</accession>
<dbReference type="PANTHER" id="PTHR13301">
    <property type="entry name" value="X-BOX TRANSCRIPTION FACTOR-RELATED"/>
    <property type="match status" value="1"/>
</dbReference>
<feature type="binding site" evidence="10">
    <location>
        <position position="276"/>
    </location>
    <ligand>
        <name>Mn(2+)</name>
        <dbReference type="ChEBI" id="CHEBI:29035"/>
    </ligand>
</feature>
<keyword evidence="7" id="KW-0472">Membrane</keyword>
<feature type="binding site" evidence="9">
    <location>
        <position position="66"/>
    </location>
    <ligand>
        <name>UDP-alpha-D-glucose</name>
        <dbReference type="ChEBI" id="CHEBI:58885"/>
    </ligand>
</feature>
<evidence type="ECO:0000256" key="6">
    <source>
        <dbReference type="ARBA" id="ARBA00023034"/>
    </source>
</evidence>
<evidence type="ECO:0000256" key="4">
    <source>
        <dbReference type="ARBA" id="ARBA00022692"/>
    </source>
</evidence>
<dbReference type="GO" id="GO:0071669">
    <property type="term" value="P:plant-type cell wall organization or biogenesis"/>
    <property type="evidence" value="ECO:0007669"/>
    <property type="project" value="UniProtKB-ARBA"/>
</dbReference>
<keyword evidence="6" id="KW-0333">Golgi apparatus</keyword>
<evidence type="ECO:0000256" key="10">
    <source>
        <dbReference type="PIRSR" id="PIRSR605150-3"/>
    </source>
</evidence>
<organism evidence="11">
    <name type="scientific">Aegilops tauschii</name>
    <name type="common">Tausch's goatgrass</name>
    <name type="synonym">Aegilops squarrosa</name>
    <dbReference type="NCBI Taxonomy" id="37682"/>
    <lineage>
        <taxon>Eukaryota</taxon>
        <taxon>Viridiplantae</taxon>
        <taxon>Streptophyta</taxon>
        <taxon>Embryophyta</taxon>
        <taxon>Tracheophyta</taxon>
        <taxon>Spermatophyta</taxon>
        <taxon>Magnoliopsida</taxon>
        <taxon>Liliopsida</taxon>
        <taxon>Poales</taxon>
        <taxon>Poaceae</taxon>
        <taxon>BOP clade</taxon>
        <taxon>Pooideae</taxon>
        <taxon>Triticodae</taxon>
        <taxon>Triticeae</taxon>
        <taxon>Triticinae</taxon>
        <taxon>Aegilops</taxon>
    </lineage>
</organism>
<dbReference type="InterPro" id="IPR029044">
    <property type="entry name" value="Nucleotide-diphossugar_trans"/>
</dbReference>
<evidence type="ECO:0000256" key="9">
    <source>
        <dbReference type="PIRSR" id="PIRSR605150-2"/>
    </source>
</evidence>
<dbReference type="GO" id="GO:0071555">
    <property type="term" value="P:cell wall organization"/>
    <property type="evidence" value="ECO:0007669"/>
    <property type="project" value="UniProtKB-KW"/>
</dbReference>
<keyword evidence="3" id="KW-0808">Transferase</keyword>
<dbReference type="GO" id="GO:0016760">
    <property type="term" value="F:cellulose synthase (UDP-forming) activity"/>
    <property type="evidence" value="ECO:0007669"/>
    <property type="project" value="InterPro"/>
</dbReference>
<evidence type="ECO:0000256" key="1">
    <source>
        <dbReference type="ARBA" id="ARBA00004653"/>
    </source>
</evidence>
<feature type="binding site" evidence="9">
    <location>
        <position position="95"/>
    </location>
    <ligand>
        <name>UDP-alpha-D-glucose</name>
        <dbReference type="ChEBI" id="CHEBI:58885"/>
    </ligand>
</feature>
<name>N1QRZ0_AEGTA</name>
<dbReference type="GO" id="GO:0030244">
    <property type="term" value="P:cellulose biosynthetic process"/>
    <property type="evidence" value="ECO:0007669"/>
    <property type="project" value="InterPro"/>
</dbReference>
<keyword evidence="5" id="KW-1133">Transmembrane helix</keyword>
<evidence type="ECO:0000256" key="8">
    <source>
        <dbReference type="ARBA" id="ARBA00023316"/>
    </source>
</evidence>
<feature type="binding site" evidence="9">
    <location>
        <position position="275"/>
    </location>
    <ligand>
        <name>UDP-alpha-D-glucose</name>
        <dbReference type="ChEBI" id="CHEBI:58885"/>
    </ligand>
</feature>
<sequence>MWLWWISVVGDLWFGVTWLLNQITKLRPRKCVPSISVLRDHLDQPDGGSDLPLLDVFINTVDPVDEPMLYTMNSILSILATDYPVEKYATYFSDDGGSLVHYEGLQLAAEFAASWVPFCRKHCVEPRAPESYFWAKMRGEYAGSAPKEFLDDHRRMRAAYEEFKARLDGLSAAIEQRSEACNRANGKDKEECANATWMADGSTQWQGTWIKPAKGHRKGHHPAILQVMLDQPSKDPELGMAASSDHPLDFSAVDARLPMLVYIAREKRPGYDHQKKAGAMNVQLRVSALLSNAPFIINFDGDHYVNNSQAFRAAICFMLDPRDGADTAFVQFPQRFDDVDPTDRYCNHNRMFFDATLLGLNGIQGPSFVGTGCMFRRVALYSADPPRWRPDDAKEAKASRYRPNMFGKSTSFINSMPAAAHPQRSGEFYIQRPFQTFALFVVVIIATVELIGMVEIRWAGLTLLDWVRNEQFYIIGTTGVYPMAMLHILLRSLGIKGVSFKLTAKKLTGGARERLAELYDVQWVPLLVPTVVVMAVNVAAIGAAAGKAIVERWSAAQVAGAASGLVFNVWMLLLLYPFALGIMGRWSKRPYILFIVLVTAVAATASMYVALAGSLPYLHSGIKLV</sequence>
<keyword evidence="2" id="KW-0328">Glycosyltransferase</keyword>
<comment type="subcellular location">
    <subcellularLocation>
        <location evidence="1">Golgi apparatus membrane</location>
        <topology evidence="1">Multi-pass membrane protein</topology>
    </subcellularLocation>
</comment>